<comment type="caution">
    <text evidence="2">The sequence shown here is derived from an EMBL/GenBank/DDBJ whole genome shotgun (WGS) entry which is preliminary data.</text>
</comment>
<reference evidence="2" key="2">
    <citation type="journal article" date="2022" name="Microbiol. Resour. Announc.">
        <title>Whole-Genome Sequence of Entomortierella parvispora E1425, a Mucoromycotan Fungus Associated with Burkholderiaceae-Related Endosymbiotic Bacteria.</title>
        <authorList>
            <person name="Herlambang A."/>
            <person name="Guo Y."/>
            <person name="Takashima Y."/>
            <person name="Narisawa K."/>
            <person name="Ohta H."/>
            <person name="Nishizawa T."/>
        </authorList>
    </citation>
    <scope>NUCLEOTIDE SEQUENCE</scope>
    <source>
        <strain evidence="2">E1425</strain>
    </source>
</reference>
<feature type="compositionally biased region" description="Low complexity" evidence="1">
    <location>
        <begin position="207"/>
        <end position="252"/>
    </location>
</feature>
<dbReference type="EMBL" id="BQFW01000006">
    <property type="protein sequence ID" value="GJJ72137.1"/>
    <property type="molecule type" value="Genomic_DNA"/>
</dbReference>
<feature type="compositionally biased region" description="Low complexity" evidence="1">
    <location>
        <begin position="364"/>
        <end position="390"/>
    </location>
</feature>
<accession>A0A9P3H9C8</accession>
<dbReference type="AlphaFoldDB" id="A0A9P3H9C8"/>
<feature type="compositionally biased region" description="Basic and acidic residues" evidence="1">
    <location>
        <begin position="629"/>
        <end position="642"/>
    </location>
</feature>
<evidence type="ECO:0000256" key="1">
    <source>
        <dbReference type="SAM" id="MobiDB-lite"/>
    </source>
</evidence>
<feature type="region of interest" description="Disordered" evidence="1">
    <location>
        <begin position="206"/>
        <end position="259"/>
    </location>
</feature>
<evidence type="ECO:0000313" key="2">
    <source>
        <dbReference type="EMBL" id="GJJ72137.1"/>
    </source>
</evidence>
<evidence type="ECO:0000313" key="3">
    <source>
        <dbReference type="Proteomes" id="UP000827284"/>
    </source>
</evidence>
<dbReference type="Proteomes" id="UP000827284">
    <property type="component" value="Unassembled WGS sequence"/>
</dbReference>
<feature type="region of interest" description="Disordered" evidence="1">
    <location>
        <begin position="620"/>
        <end position="642"/>
    </location>
</feature>
<proteinExistence type="predicted"/>
<feature type="region of interest" description="Disordered" evidence="1">
    <location>
        <begin position="364"/>
        <end position="393"/>
    </location>
</feature>
<feature type="compositionally biased region" description="Polar residues" evidence="1">
    <location>
        <begin position="490"/>
        <end position="518"/>
    </location>
</feature>
<feature type="region of interest" description="Disordered" evidence="1">
    <location>
        <begin position="130"/>
        <end position="158"/>
    </location>
</feature>
<organism evidence="2 3">
    <name type="scientific">Entomortierella parvispora</name>
    <dbReference type="NCBI Taxonomy" id="205924"/>
    <lineage>
        <taxon>Eukaryota</taxon>
        <taxon>Fungi</taxon>
        <taxon>Fungi incertae sedis</taxon>
        <taxon>Mucoromycota</taxon>
        <taxon>Mortierellomycotina</taxon>
        <taxon>Mortierellomycetes</taxon>
        <taxon>Mortierellales</taxon>
        <taxon>Mortierellaceae</taxon>
        <taxon>Entomortierella</taxon>
    </lineage>
</organism>
<feature type="region of interest" description="Disordered" evidence="1">
    <location>
        <begin position="480"/>
        <end position="526"/>
    </location>
</feature>
<keyword evidence="3" id="KW-1185">Reference proteome</keyword>
<dbReference type="OrthoDB" id="2435625at2759"/>
<protein>
    <submittedName>
        <fullName evidence="2">Uncharacterized protein</fullName>
    </submittedName>
</protein>
<feature type="compositionally biased region" description="Low complexity" evidence="1">
    <location>
        <begin position="131"/>
        <end position="142"/>
    </location>
</feature>
<name>A0A9P3H9C8_9FUNG</name>
<gene>
    <name evidence="2" type="ORF">EMPS_04494</name>
</gene>
<reference evidence="2" key="1">
    <citation type="submission" date="2021-11" db="EMBL/GenBank/DDBJ databases">
        <authorList>
            <person name="Herlambang A."/>
            <person name="Guo Y."/>
            <person name="Takashima Y."/>
            <person name="Nishizawa T."/>
        </authorList>
    </citation>
    <scope>NUCLEOTIDE SEQUENCE</scope>
    <source>
        <strain evidence="2">E1425</strain>
    </source>
</reference>
<sequence length="642" mass="70556">MESSGEAFDSLCRSVFLSNNNNEDLPSDEETALSLLSQARVYELPSTFVPPVGAPAVGKDRRCYRIHLDSLQDRPLVQRAVHGILVKGISPGALWELPFDRNLTGYSTQSRSEVVEAPLQTNVVLDMEGLESSTEHAAATTDASDDHSQQQHQKVSGETIMLLIPTPEWLRLTGRIRYWRAESHRIKSAEREAKLDSWLEERWKGNPLSSSVLSSPPMSSGSLLASEIPPKSLPSSPVSSASSSPASSPRSSTVPQGGLAPLSLTRPSLYKQPFQEQQLESLVDFMVRYGDEPSAASLLKGLLDLCRRQVTETTVYAWTIDRANLTEQKPEVSEAFLNLMARLGFEYVNSVEEQQAHLLQLQQLQQREQEQEPSSNGLLSSPSPSSTSAVPLPPLQTSTSFLSVASDATAVDPTKALTSSEGNSSHLSKRSTEIKWTLGSKVDDRRLEYWIHNVQQPTLPVLQMDGGSILPLNFAAAGTSSHSEGDLTLPTISSPKKKSASSLDSEEPSLSQHKTQPQSDKKPNPIPVQVRKRFLQDKHTIPAGSIQALTQFNGTTVVVRDRAFVALTSAYRLSGAEQGSGGMFVDKVKNDVKYLARWASTCGGRLDWIWTWLFSSFQRSRRSGSSDGQDAHRRPRLNDENV</sequence>